<feature type="region of interest" description="Disordered" evidence="1">
    <location>
        <begin position="53"/>
        <end position="72"/>
    </location>
</feature>
<protein>
    <submittedName>
        <fullName evidence="2">Uncharacterized protein</fullName>
    </submittedName>
</protein>
<sequence>MMCIPPAAITSLLGILRTKSRKATVMLTRYHSSSTIPPYPYHAALSLSQLYPSQAQASKQEQAHPTPPPRRSAYVFSQTRQDCEPDAQSEGSPAKLVMGCRDHLRDYHLRLKRYVVDDPRAGYYARTNSTACSYPKESLTRLRDLSPDSCFAEKSKGRCSENL</sequence>
<accession>A0A6A6SGZ5</accession>
<dbReference type="Proteomes" id="UP000799753">
    <property type="component" value="Unassembled WGS sequence"/>
</dbReference>
<keyword evidence="3" id="KW-1185">Reference proteome</keyword>
<reference evidence="2" key="1">
    <citation type="journal article" date="2020" name="Stud. Mycol.">
        <title>101 Dothideomycetes genomes: a test case for predicting lifestyles and emergence of pathogens.</title>
        <authorList>
            <person name="Haridas S."/>
            <person name="Albert R."/>
            <person name="Binder M."/>
            <person name="Bloem J."/>
            <person name="Labutti K."/>
            <person name="Salamov A."/>
            <person name="Andreopoulos B."/>
            <person name="Baker S."/>
            <person name="Barry K."/>
            <person name="Bills G."/>
            <person name="Bluhm B."/>
            <person name="Cannon C."/>
            <person name="Castanera R."/>
            <person name="Culley D."/>
            <person name="Daum C."/>
            <person name="Ezra D."/>
            <person name="Gonzalez J."/>
            <person name="Henrissat B."/>
            <person name="Kuo A."/>
            <person name="Liang C."/>
            <person name="Lipzen A."/>
            <person name="Lutzoni F."/>
            <person name="Magnuson J."/>
            <person name="Mondo S."/>
            <person name="Nolan M."/>
            <person name="Ohm R."/>
            <person name="Pangilinan J."/>
            <person name="Park H.-J."/>
            <person name="Ramirez L."/>
            <person name="Alfaro M."/>
            <person name="Sun H."/>
            <person name="Tritt A."/>
            <person name="Yoshinaga Y."/>
            <person name="Zwiers L.-H."/>
            <person name="Turgeon B."/>
            <person name="Goodwin S."/>
            <person name="Spatafora J."/>
            <person name="Crous P."/>
            <person name="Grigoriev I."/>
        </authorList>
    </citation>
    <scope>NUCLEOTIDE SEQUENCE</scope>
    <source>
        <strain evidence="2">CBS 473.64</strain>
    </source>
</reference>
<organism evidence="2 3">
    <name type="scientific">Massarina eburnea CBS 473.64</name>
    <dbReference type="NCBI Taxonomy" id="1395130"/>
    <lineage>
        <taxon>Eukaryota</taxon>
        <taxon>Fungi</taxon>
        <taxon>Dikarya</taxon>
        <taxon>Ascomycota</taxon>
        <taxon>Pezizomycotina</taxon>
        <taxon>Dothideomycetes</taxon>
        <taxon>Pleosporomycetidae</taxon>
        <taxon>Pleosporales</taxon>
        <taxon>Massarineae</taxon>
        <taxon>Massarinaceae</taxon>
        <taxon>Massarina</taxon>
    </lineage>
</organism>
<dbReference type="EMBL" id="MU006776">
    <property type="protein sequence ID" value="KAF2646307.1"/>
    <property type="molecule type" value="Genomic_DNA"/>
</dbReference>
<name>A0A6A6SGZ5_9PLEO</name>
<gene>
    <name evidence="2" type="ORF">P280DRAFT_502924</name>
</gene>
<proteinExistence type="predicted"/>
<evidence type="ECO:0000313" key="2">
    <source>
        <dbReference type="EMBL" id="KAF2646307.1"/>
    </source>
</evidence>
<evidence type="ECO:0000256" key="1">
    <source>
        <dbReference type="SAM" id="MobiDB-lite"/>
    </source>
</evidence>
<evidence type="ECO:0000313" key="3">
    <source>
        <dbReference type="Proteomes" id="UP000799753"/>
    </source>
</evidence>
<dbReference type="AlphaFoldDB" id="A0A6A6SGZ5"/>